<dbReference type="CDD" id="cd06454">
    <property type="entry name" value="KBL_like"/>
    <property type="match status" value="1"/>
</dbReference>
<organism evidence="4 5">
    <name type="scientific">Mucilaginibacter paludis DSM 18603</name>
    <dbReference type="NCBI Taxonomy" id="714943"/>
    <lineage>
        <taxon>Bacteria</taxon>
        <taxon>Pseudomonadati</taxon>
        <taxon>Bacteroidota</taxon>
        <taxon>Sphingobacteriia</taxon>
        <taxon>Sphingobacteriales</taxon>
        <taxon>Sphingobacteriaceae</taxon>
        <taxon>Mucilaginibacter</taxon>
    </lineage>
</organism>
<accession>H1Y406</accession>
<sequence>MKNDFERASFKDFENMEGYNMYARAEVFNNYLNFLDSRGHLNYRMVCTSGCGPEINVLLPGKTRPEPLVGFVSNDYLGFTQHPKVKQAAIDAVLEYGTGSGASPAIGGHFLFHQQLEGDIAGFFQRDKDSAILYTTGYTSNSATIQCLMKKEDLAIYDMGVHASVQEGGQLTNVKTFPHNDLDKLENVLKNAQQAYRNKMVVIDGVYSQDGDMAPLDKILALTKKYGAYLVVDDAHGIGVIGKTGRGVLELYGLLDEVDLITGTFSKTFASIGGYVIGRPELIRLLKFQSRQHLFSAAGTPADIAAVIQSVRLLDEEPHWMAKLWGNIRYFRQGLTSLGMNIGTTESAIIPVKIGDPAKTGEAGRLLLEQGIYTNPIIYPAVSRKDARIRMSLMATHTEEQLDKALNAFAWVDSRIGIAHQRANINEQ</sequence>
<dbReference type="OrthoDB" id="9807157at2"/>
<dbReference type="PANTHER" id="PTHR13693:SF3">
    <property type="entry name" value="LD36009P"/>
    <property type="match status" value="1"/>
</dbReference>
<protein>
    <submittedName>
        <fullName evidence="4">Aminotransferase class I and II</fullName>
    </submittedName>
</protein>
<dbReference type="RefSeq" id="WP_008513041.1">
    <property type="nucleotide sequence ID" value="NZ_CM001403.1"/>
</dbReference>
<proteinExistence type="predicted"/>
<comment type="cofactor">
    <cofactor evidence="1">
        <name>pyridoxal 5'-phosphate</name>
        <dbReference type="ChEBI" id="CHEBI:597326"/>
    </cofactor>
</comment>
<dbReference type="GO" id="GO:0030170">
    <property type="term" value="F:pyridoxal phosphate binding"/>
    <property type="evidence" value="ECO:0007669"/>
    <property type="project" value="InterPro"/>
</dbReference>
<dbReference type="InterPro" id="IPR015422">
    <property type="entry name" value="PyrdxlP-dep_Trfase_small"/>
</dbReference>
<keyword evidence="2" id="KW-0808">Transferase</keyword>
<evidence type="ECO:0000256" key="1">
    <source>
        <dbReference type="ARBA" id="ARBA00001933"/>
    </source>
</evidence>
<evidence type="ECO:0000313" key="4">
    <source>
        <dbReference type="EMBL" id="EHQ30951.1"/>
    </source>
</evidence>
<dbReference type="InterPro" id="IPR004839">
    <property type="entry name" value="Aminotransferase_I/II_large"/>
</dbReference>
<dbReference type="Gene3D" id="3.40.640.10">
    <property type="entry name" value="Type I PLP-dependent aspartate aminotransferase-like (Major domain)"/>
    <property type="match status" value="1"/>
</dbReference>
<dbReference type="InterPro" id="IPR015424">
    <property type="entry name" value="PyrdxlP-dep_Trfase"/>
</dbReference>
<dbReference type="InterPro" id="IPR015421">
    <property type="entry name" value="PyrdxlP-dep_Trfase_major"/>
</dbReference>
<dbReference type="PANTHER" id="PTHR13693">
    <property type="entry name" value="CLASS II AMINOTRANSFERASE/8-AMINO-7-OXONONANOATE SYNTHASE"/>
    <property type="match status" value="1"/>
</dbReference>
<keyword evidence="5" id="KW-1185">Reference proteome</keyword>
<dbReference type="STRING" id="714943.Mucpa_6902"/>
<keyword evidence="4" id="KW-0032">Aminotransferase</keyword>
<dbReference type="Proteomes" id="UP000002774">
    <property type="component" value="Chromosome"/>
</dbReference>
<reference evidence="4" key="1">
    <citation type="submission" date="2011-09" db="EMBL/GenBank/DDBJ databases">
        <title>The permanent draft genome of Mucilaginibacter paludis DSM 18603.</title>
        <authorList>
            <consortium name="US DOE Joint Genome Institute (JGI-PGF)"/>
            <person name="Lucas S."/>
            <person name="Han J."/>
            <person name="Lapidus A."/>
            <person name="Bruce D."/>
            <person name="Goodwin L."/>
            <person name="Pitluck S."/>
            <person name="Peters L."/>
            <person name="Kyrpides N."/>
            <person name="Mavromatis K."/>
            <person name="Ivanova N."/>
            <person name="Mikhailova N."/>
            <person name="Held B."/>
            <person name="Detter J.C."/>
            <person name="Tapia R."/>
            <person name="Han C."/>
            <person name="Land M."/>
            <person name="Hauser L."/>
            <person name="Markowitz V."/>
            <person name="Cheng J.-F."/>
            <person name="Hugenholtz P."/>
            <person name="Woyke T."/>
            <person name="Wu D."/>
            <person name="Tindall B."/>
            <person name="Brambilla E."/>
            <person name="Klenk H.-P."/>
            <person name="Eisen J.A."/>
        </authorList>
    </citation>
    <scope>NUCLEOTIDE SEQUENCE [LARGE SCALE GENOMIC DNA]</scope>
    <source>
        <strain evidence="4">DSM 18603</strain>
    </source>
</reference>
<dbReference type="GO" id="GO:0008483">
    <property type="term" value="F:transaminase activity"/>
    <property type="evidence" value="ECO:0007669"/>
    <property type="project" value="UniProtKB-KW"/>
</dbReference>
<dbReference type="InterPro" id="IPR050087">
    <property type="entry name" value="AON_synthase_class-II"/>
</dbReference>
<dbReference type="SUPFAM" id="SSF53383">
    <property type="entry name" value="PLP-dependent transferases"/>
    <property type="match status" value="1"/>
</dbReference>
<dbReference type="EMBL" id="CM001403">
    <property type="protein sequence ID" value="EHQ30951.1"/>
    <property type="molecule type" value="Genomic_DNA"/>
</dbReference>
<dbReference type="Pfam" id="PF00155">
    <property type="entry name" value="Aminotran_1_2"/>
    <property type="match status" value="1"/>
</dbReference>
<dbReference type="Gene3D" id="3.90.1150.10">
    <property type="entry name" value="Aspartate Aminotransferase, domain 1"/>
    <property type="match status" value="1"/>
</dbReference>
<dbReference type="AlphaFoldDB" id="H1Y406"/>
<dbReference type="eggNOG" id="COG0156">
    <property type="taxonomic scope" value="Bacteria"/>
</dbReference>
<gene>
    <name evidence="4" type="ORF">Mucpa_6902</name>
</gene>
<evidence type="ECO:0000256" key="2">
    <source>
        <dbReference type="ARBA" id="ARBA00022679"/>
    </source>
</evidence>
<evidence type="ECO:0000313" key="5">
    <source>
        <dbReference type="Proteomes" id="UP000002774"/>
    </source>
</evidence>
<dbReference type="HOGENOM" id="CLU_015846_11_0_10"/>
<name>H1Y406_9SPHI</name>
<feature type="domain" description="Aminotransferase class I/classII large" evidence="3">
    <location>
        <begin position="68"/>
        <end position="409"/>
    </location>
</feature>
<evidence type="ECO:0000259" key="3">
    <source>
        <dbReference type="Pfam" id="PF00155"/>
    </source>
</evidence>